<evidence type="ECO:0000256" key="7">
    <source>
        <dbReference type="ARBA" id="ARBA00022729"/>
    </source>
</evidence>
<keyword evidence="11" id="KW-0325">Glycoprotein</keyword>
<evidence type="ECO:0000256" key="2">
    <source>
        <dbReference type="ARBA" id="ARBA00004196"/>
    </source>
</evidence>
<keyword evidence="8 16" id="KW-0378">Hydrolase</keyword>
<proteinExistence type="inferred from homology"/>
<keyword evidence="12" id="KW-0449">Lipoprotein</keyword>
<keyword evidence="6" id="KW-0808">Transferase</keyword>
<gene>
    <name evidence="22" type="primary">CRH1_2</name>
    <name evidence="22" type="ORF">QQS21_006946</name>
</gene>
<organism evidence="22 23">
    <name type="scientific">Conoideocrella luteorostrata</name>
    <dbReference type="NCBI Taxonomy" id="1105319"/>
    <lineage>
        <taxon>Eukaryota</taxon>
        <taxon>Fungi</taxon>
        <taxon>Dikarya</taxon>
        <taxon>Ascomycota</taxon>
        <taxon>Pezizomycotina</taxon>
        <taxon>Sordariomycetes</taxon>
        <taxon>Hypocreomycetidae</taxon>
        <taxon>Hypocreales</taxon>
        <taxon>Clavicipitaceae</taxon>
        <taxon>Conoideocrella</taxon>
    </lineage>
</organism>
<feature type="region of interest" description="Disordered" evidence="19">
    <location>
        <begin position="280"/>
        <end position="302"/>
    </location>
</feature>
<evidence type="ECO:0000256" key="10">
    <source>
        <dbReference type="ARBA" id="ARBA00023157"/>
    </source>
</evidence>
<feature type="active site" description="Nucleophile" evidence="17">
    <location>
        <position position="121"/>
    </location>
</feature>
<dbReference type="PANTHER" id="PTHR10963:SF68">
    <property type="entry name" value="GLYCOSIDASE CRH1-RELATED"/>
    <property type="match status" value="1"/>
</dbReference>
<dbReference type="Gene3D" id="2.60.120.200">
    <property type="match status" value="1"/>
</dbReference>
<comment type="caution">
    <text evidence="22">The sequence shown here is derived from an EMBL/GenBank/DDBJ whole genome shotgun (WGS) entry which is preliminary data.</text>
</comment>
<dbReference type="InterPro" id="IPR050546">
    <property type="entry name" value="Glycosyl_Hydrlase_16"/>
</dbReference>
<evidence type="ECO:0000256" key="13">
    <source>
        <dbReference type="ARBA" id="ARBA00023295"/>
    </source>
</evidence>
<dbReference type="EMBL" id="JASWJB010000135">
    <property type="protein sequence ID" value="KAK2595346.1"/>
    <property type="molecule type" value="Genomic_DNA"/>
</dbReference>
<keyword evidence="14" id="KW-0961">Cell wall biogenesis/degradation</keyword>
<accession>A0AAJ0FSI2</accession>
<keyword evidence="23" id="KW-1185">Reference proteome</keyword>
<evidence type="ECO:0000256" key="6">
    <source>
        <dbReference type="ARBA" id="ARBA00022679"/>
    </source>
</evidence>
<evidence type="ECO:0000256" key="3">
    <source>
        <dbReference type="ARBA" id="ARBA00004589"/>
    </source>
</evidence>
<evidence type="ECO:0000313" key="23">
    <source>
        <dbReference type="Proteomes" id="UP001251528"/>
    </source>
</evidence>
<feature type="domain" description="GH16" evidence="21">
    <location>
        <begin position="32"/>
        <end position="254"/>
    </location>
</feature>
<dbReference type="SUPFAM" id="SSF49899">
    <property type="entry name" value="Concanavalin A-like lectins/glucanases"/>
    <property type="match status" value="1"/>
</dbReference>
<keyword evidence="13 22" id="KW-0326">Glycosidase</keyword>
<dbReference type="GO" id="GO:0016757">
    <property type="term" value="F:glycosyltransferase activity"/>
    <property type="evidence" value="ECO:0007669"/>
    <property type="project" value="UniProtKB-KW"/>
</dbReference>
<dbReference type="PANTHER" id="PTHR10963">
    <property type="entry name" value="GLYCOSYL HYDROLASE-RELATED"/>
    <property type="match status" value="1"/>
</dbReference>
<comment type="similarity">
    <text evidence="15">Belongs to the glycosyl hydrolase 16 family. CRH1 subfamily.</text>
</comment>
<dbReference type="Pfam" id="PF00722">
    <property type="entry name" value="Glyco_hydro_16"/>
    <property type="match status" value="1"/>
</dbReference>
<evidence type="ECO:0000256" key="1">
    <source>
        <dbReference type="ARBA" id="ARBA00000822"/>
    </source>
</evidence>
<evidence type="ECO:0000256" key="20">
    <source>
        <dbReference type="SAM" id="SignalP"/>
    </source>
</evidence>
<feature type="compositionally biased region" description="Polar residues" evidence="19">
    <location>
        <begin position="326"/>
        <end position="341"/>
    </location>
</feature>
<dbReference type="InterPro" id="IPR013320">
    <property type="entry name" value="ConA-like_dom_sf"/>
</dbReference>
<feature type="disulfide bond" evidence="18">
    <location>
        <begin position="27"/>
        <end position="34"/>
    </location>
</feature>
<evidence type="ECO:0000256" key="4">
    <source>
        <dbReference type="ARBA" id="ARBA00022622"/>
    </source>
</evidence>
<feature type="region of interest" description="Disordered" evidence="19">
    <location>
        <begin position="326"/>
        <end position="346"/>
    </location>
</feature>
<evidence type="ECO:0000313" key="22">
    <source>
        <dbReference type="EMBL" id="KAK2595346.1"/>
    </source>
</evidence>
<dbReference type="InterPro" id="IPR000757">
    <property type="entry name" value="Beta-glucanase-like"/>
</dbReference>
<comment type="catalytic activity">
    <reaction evidence="1">
        <text>Random endo-hydrolysis of N-acetyl-beta-D-glucosaminide (1-&gt;4)-beta-linkages in chitin and chitodextrins.</text>
        <dbReference type="EC" id="3.2.1.14"/>
    </reaction>
</comment>
<feature type="chain" id="PRO_5042549647" description="Crh-like protein" evidence="20">
    <location>
        <begin position="22"/>
        <end position="407"/>
    </location>
</feature>
<dbReference type="PROSITE" id="PS51762">
    <property type="entry name" value="GH16_2"/>
    <property type="match status" value="1"/>
</dbReference>
<dbReference type="EC" id="3.2.-.-" evidence="16"/>
<dbReference type="Proteomes" id="UP001251528">
    <property type="component" value="Unassembled WGS sequence"/>
</dbReference>
<evidence type="ECO:0000256" key="18">
    <source>
        <dbReference type="PIRSR" id="PIRSR037299-2"/>
    </source>
</evidence>
<keyword evidence="10 18" id="KW-1015">Disulfide bond</keyword>
<sequence length="407" mass="42735">MLFKPFPVFGAVLAASSMVVAQTFTECNPLEKDCPADPAMGKNNGDCDFTKGACDVFTVMDGTPVTYDSRGAVFKMAKQGQAPTLRSNEYIFFGRVEVEVQAAPGKGIITSLVLLSDNLDEIDYETVGSNNEQIQSNYFYKGDVSKYDRGASHKVNNAMSSMHTYAFDWTPDKIDWFIDGRLERTLKRTDVGENFPQSPMRVKLGSWVAGYEGNTDGAITWAGGIADFSGGPSTAIYKSVKITDYAGGHSATKKDVKEYSYGDRSGSAKSIQIRLKDGSVNNAADSSKPVNTAEVSHSEATSATSMASGSVKVSISSTGASTLVSTQTTASSANITRSSANTTQSSYTTSLSTATSSVASLPAASAAAATSVGVPSAASSNSTAMNSTVFAALFALLVTATMFTVTP</sequence>
<evidence type="ECO:0000256" key="12">
    <source>
        <dbReference type="ARBA" id="ARBA00023288"/>
    </source>
</evidence>
<keyword evidence="7 20" id="KW-0732">Signal</keyword>
<keyword evidence="5" id="KW-0328">Glycosyltransferase</keyword>
<evidence type="ECO:0000256" key="8">
    <source>
        <dbReference type="ARBA" id="ARBA00022801"/>
    </source>
</evidence>
<dbReference type="GO" id="GO:0098552">
    <property type="term" value="C:side of membrane"/>
    <property type="evidence" value="ECO:0007669"/>
    <property type="project" value="UniProtKB-KW"/>
</dbReference>
<dbReference type="PIRSF" id="PIRSF037299">
    <property type="entry name" value="Glycosidase_CRH1_prd"/>
    <property type="match status" value="1"/>
</dbReference>
<keyword evidence="9 16" id="KW-0472">Membrane</keyword>
<dbReference type="CDD" id="cd02183">
    <property type="entry name" value="GH16_fungal_CRH1_transglycosylase"/>
    <property type="match status" value="1"/>
</dbReference>
<name>A0AAJ0FSI2_9HYPO</name>
<evidence type="ECO:0000256" key="9">
    <source>
        <dbReference type="ARBA" id="ARBA00023136"/>
    </source>
</evidence>
<comment type="subcellular location">
    <subcellularLocation>
        <location evidence="2">Cell envelope</location>
    </subcellularLocation>
    <subcellularLocation>
        <location evidence="3">Membrane</location>
        <topology evidence="3">Lipid-anchor</topology>
        <topology evidence="3">GPI-anchor</topology>
    </subcellularLocation>
</comment>
<keyword evidence="4" id="KW-0336">GPI-anchor</keyword>
<evidence type="ECO:0000259" key="21">
    <source>
        <dbReference type="PROSITE" id="PS51762"/>
    </source>
</evidence>
<reference evidence="22" key="1">
    <citation type="submission" date="2023-06" db="EMBL/GenBank/DDBJ databases">
        <title>Conoideocrella luteorostrata (Hypocreales: Clavicipitaceae), a potential biocontrol fungus for elongate hemlock scale in United States Christmas tree production areas.</title>
        <authorList>
            <person name="Barrett H."/>
            <person name="Lovett B."/>
            <person name="Macias A.M."/>
            <person name="Stajich J.E."/>
            <person name="Kasson M.T."/>
        </authorList>
    </citation>
    <scope>NUCLEOTIDE SEQUENCE</scope>
    <source>
        <strain evidence="22">ARSEF 14590</strain>
    </source>
</reference>
<evidence type="ECO:0000256" key="5">
    <source>
        <dbReference type="ARBA" id="ARBA00022676"/>
    </source>
</evidence>
<dbReference type="GO" id="GO:0031505">
    <property type="term" value="P:fungal-type cell wall organization"/>
    <property type="evidence" value="ECO:0007669"/>
    <property type="project" value="TreeGrafter"/>
</dbReference>
<dbReference type="GO" id="GO:0005975">
    <property type="term" value="P:carbohydrate metabolic process"/>
    <property type="evidence" value="ECO:0007669"/>
    <property type="project" value="InterPro"/>
</dbReference>
<feature type="signal peptide" evidence="20">
    <location>
        <begin position="1"/>
        <end position="21"/>
    </location>
</feature>
<evidence type="ECO:0000256" key="14">
    <source>
        <dbReference type="ARBA" id="ARBA00023316"/>
    </source>
</evidence>
<evidence type="ECO:0000256" key="11">
    <source>
        <dbReference type="ARBA" id="ARBA00023180"/>
    </source>
</evidence>
<dbReference type="AlphaFoldDB" id="A0AAJ0FSI2"/>
<protein>
    <recommendedName>
        <fullName evidence="16">Crh-like protein</fullName>
        <ecNumber evidence="16">3.2.-.-</ecNumber>
    </recommendedName>
</protein>
<evidence type="ECO:0000256" key="15">
    <source>
        <dbReference type="ARBA" id="ARBA00038074"/>
    </source>
</evidence>
<dbReference type="GO" id="GO:0008843">
    <property type="term" value="F:endochitinase activity"/>
    <property type="evidence" value="ECO:0007669"/>
    <property type="project" value="UniProtKB-EC"/>
</dbReference>
<evidence type="ECO:0000256" key="17">
    <source>
        <dbReference type="PIRSR" id="PIRSR037299-1"/>
    </source>
</evidence>
<evidence type="ECO:0000256" key="16">
    <source>
        <dbReference type="PIRNR" id="PIRNR037299"/>
    </source>
</evidence>
<dbReference type="GO" id="GO:0009277">
    <property type="term" value="C:fungal-type cell wall"/>
    <property type="evidence" value="ECO:0007669"/>
    <property type="project" value="TreeGrafter"/>
</dbReference>
<dbReference type="InterPro" id="IPR017168">
    <property type="entry name" value="CHR-like"/>
</dbReference>
<feature type="active site" description="Proton donor" evidence="17">
    <location>
        <position position="125"/>
    </location>
</feature>
<evidence type="ECO:0000256" key="19">
    <source>
        <dbReference type="SAM" id="MobiDB-lite"/>
    </source>
</evidence>